<organism evidence="3 4">
    <name type="scientific">Chitinophaga eiseniae</name>
    <dbReference type="NCBI Taxonomy" id="634771"/>
    <lineage>
        <taxon>Bacteria</taxon>
        <taxon>Pseudomonadati</taxon>
        <taxon>Bacteroidota</taxon>
        <taxon>Chitinophagia</taxon>
        <taxon>Chitinophagales</taxon>
        <taxon>Chitinophagaceae</taxon>
        <taxon>Chitinophaga</taxon>
    </lineage>
</organism>
<dbReference type="Gene3D" id="1.20.1600.10">
    <property type="entry name" value="Outer membrane efflux proteins (OEP)"/>
    <property type="match status" value="1"/>
</dbReference>
<keyword evidence="2" id="KW-0732">Signal</keyword>
<name>A0A847SEC2_9BACT</name>
<proteinExistence type="inferred from homology"/>
<dbReference type="Pfam" id="PF02321">
    <property type="entry name" value="OEP"/>
    <property type="match status" value="2"/>
</dbReference>
<dbReference type="RefSeq" id="WP_168737464.1">
    <property type="nucleotide sequence ID" value="NZ_JABAHZ010000001.1"/>
</dbReference>
<dbReference type="PANTHER" id="PTHR30203">
    <property type="entry name" value="OUTER MEMBRANE CATION EFFLUX PROTEIN"/>
    <property type="match status" value="1"/>
</dbReference>
<comment type="caution">
    <text evidence="3">The sequence shown here is derived from an EMBL/GenBank/DDBJ whole genome shotgun (WGS) entry which is preliminary data.</text>
</comment>
<evidence type="ECO:0000313" key="3">
    <source>
        <dbReference type="EMBL" id="NLR78113.1"/>
    </source>
</evidence>
<feature type="chain" id="PRO_5033061466" evidence="2">
    <location>
        <begin position="22"/>
        <end position="426"/>
    </location>
</feature>
<evidence type="ECO:0000256" key="2">
    <source>
        <dbReference type="SAM" id="SignalP"/>
    </source>
</evidence>
<dbReference type="AlphaFoldDB" id="A0A847SEC2"/>
<keyword evidence="4" id="KW-1185">Reference proteome</keyword>
<dbReference type="PANTHER" id="PTHR30203:SF24">
    <property type="entry name" value="BLR4935 PROTEIN"/>
    <property type="match status" value="1"/>
</dbReference>
<dbReference type="Proteomes" id="UP000552864">
    <property type="component" value="Unassembled WGS sequence"/>
</dbReference>
<sequence length="426" mass="47114">MFKKYMILAWALLLLSTAALAQLDTSFHQIPVSLPQYLGQVGKQHLGYAAEKYNISIAAAAVESAKVFPDPQLSLEGFDNQHHKLGLSYGYNVGLGTTLELGGKRHARIGLARSSLEQQRALLEDYFRNLRADAAIAYFNARQQQQLFLVQQSSYALMRQLAAADAIRFQKGVITETDARQSKLEADNLLNNVYQQVADWKTALIQLSANTGSLHADTLLAPATDSIALERQFVLPDLVTQAQNSRADAMAANAAKTVAEKSLTLVKANRKIDLGVNVGLGYNAEATSEIAPTPRYMATTAGISIPLKISNHYRGDLKAAQYTVKQAAITCNQVLLQIQMEVTQAWCNYRAANEQVKQFQQGLLSEAQKILDGKIYSYRRGETSLLEVLNAQRTWNELQQAWCQAQYNYAAALVELERAAGIWDIQ</sequence>
<accession>A0A847SEC2</accession>
<evidence type="ECO:0000256" key="1">
    <source>
        <dbReference type="ARBA" id="ARBA00007613"/>
    </source>
</evidence>
<dbReference type="GO" id="GO:0015562">
    <property type="term" value="F:efflux transmembrane transporter activity"/>
    <property type="evidence" value="ECO:0007669"/>
    <property type="project" value="InterPro"/>
</dbReference>
<dbReference type="SUPFAM" id="SSF56954">
    <property type="entry name" value="Outer membrane efflux proteins (OEP)"/>
    <property type="match status" value="1"/>
</dbReference>
<dbReference type="EMBL" id="JABAHZ010000001">
    <property type="protein sequence ID" value="NLR78113.1"/>
    <property type="molecule type" value="Genomic_DNA"/>
</dbReference>
<dbReference type="InterPro" id="IPR003423">
    <property type="entry name" value="OMP_efflux"/>
</dbReference>
<feature type="signal peptide" evidence="2">
    <location>
        <begin position="1"/>
        <end position="21"/>
    </location>
</feature>
<dbReference type="InterPro" id="IPR010131">
    <property type="entry name" value="MdtP/NodT-like"/>
</dbReference>
<gene>
    <name evidence="3" type="ORF">HGH91_05730</name>
</gene>
<evidence type="ECO:0000313" key="4">
    <source>
        <dbReference type="Proteomes" id="UP000552864"/>
    </source>
</evidence>
<comment type="similarity">
    <text evidence="1">Belongs to the outer membrane factor (OMF) (TC 1.B.17) family.</text>
</comment>
<protein>
    <submittedName>
        <fullName evidence="3">TolC family protein</fullName>
    </submittedName>
</protein>
<reference evidence="3 4" key="1">
    <citation type="submission" date="2020-04" db="EMBL/GenBank/DDBJ databases">
        <authorList>
            <person name="Yin C."/>
        </authorList>
    </citation>
    <scope>NUCLEOTIDE SEQUENCE [LARGE SCALE GENOMIC DNA]</scope>
    <source>
        <strain evidence="3 4">Ak56</strain>
    </source>
</reference>